<reference evidence="3" key="1">
    <citation type="submission" date="2021-01" db="EMBL/GenBank/DDBJ databases">
        <authorList>
            <person name="Corre E."/>
            <person name="Pelletier E."/>
            <person name="Niang G."/>
            <person name="Scheremetjew M."/>
            <person name="Finn R."/>
            <person name="Kale V."/>
            <person name="Holt S."/>
            <person name="Cochrane G."/>
            <person name="Meng A."/>
            <person name="Brown T."/>
            <person name="Cohen L."/>
        </authorList>
    </citation>
    <scope>NUCLEOTIDE SEQUENCE</scope>
    <source>
        <strain evidence="3">UTEX LB 985</strain>
    </source>
</reference>
<proteinExistence type="predicted"/>
<accession>A0A7S2C5N3</accession>
<sequence length="290" mass="31504">MAEVTVANAFASEVASLEDALRVRAASQMIVIRLAIEHSALHRYWKLWAVVASLLLREAGGALVQLELTKQQHRGAHTRLQAEMGAELAKARVENLEARALLSKAEIISQLDPAHELVVDKEMIIEQRRAMQAAHESAAAAHLAAAAHRVGEETLMGEVREAEDALTDTSASSRRRALDEGARAREELEARMHYERSSLDFITAEHTHTTAELRRARCEMRVLVRSLQIAEADATPPPRITSSSLGPRPRPSSPGRVASSSASATSSAHSPSGQSTAKPAARQGRPPRPR</sequence>
<dbReference type="AlphaFoldDB" id="A0A7S2C5N3"/>
<dbReference type="EMBL" id="HBGU01011784">
    <property type="protein sequence ID" value="CAD9416180.1"/>
    <property type="molecule type" value="Transcribed_RNA"/>
</dbReference>
<feature type="compositionally biased region" description="Low complexity" evidence="2">
    <location>
        <begin position="242"/>
        <end position="284"/>
    </location>
</feature>
<gene>
    <name evidence="3" type="ORF">CBRE1094_LOCUS6478</name>
</gene>
<organism evidence="3">
    <name type="scientific">Haptolina brevifila</name>
    <dbReference type="NCBI Taxonomy" id="156173"/>
    <lineage>
        <taxon>Eukaryota</taxon>
        <taxon>Haptista</taxon>
        <taxon>Haptophyta</taxon>
        <taxon>Prymnesiophyceae</taxon>
        <taxon>Prymnesiales</taxon>
        <taxon>Prymnesiaceae</taxon>
        <taxon>Haptolina</taxon>
    </lineage>
</organism>
<evidence type="ECO:0000256" key="1">
    <source>
        <dbReference type="SAM" id="Coils"/>
    </source>
</evidence>
<feature type="region of interest" description="Disordered" evidence="2">
    <location>
        <begin position="233"/>
        <end position="290"/>
    </location>
</feature>
<keyword evidence="1" id="KW-0175">Coiled coil</keyword>
<name>A0A7S2C5N3_9EUKA</name>
<evidence type="ECO:0000256" key="2">
    <source>
        <dbReference type="SAM" id="MobiDB-lite"/>
    </source>
</evidence>
<evidence type="ECO:0000313" key="3">
    <source>
        <dbReference type="EMBL" id="CAD9416180.1"/>
    </source>
</evidence>
<protein>
    <submittedName>
        <fullName evidence="3">Uncharacterized protein</fullName>
    </submittedName>
</protein>
<feature type="coiled-coil region" evidence="1">
    <location>
        <begin position="79"/>
        <end position="106"/>
    </location>
</feature>